<organism evidence="6 7">
    <name type="scientific">Microbacterium trichothecenolyticum</name>
    <name type="common">Aureobacterium trichothecenolyticum</name>
    <dbReference type="NCBI Taxonomy" id="69370"/>
    <lineage>
        <taxon>Bacteria</taxon>
        <taxon>Bacillati</taxon>
        <taxon>Actinomycetota</taxon>
        <taxon>Actinomycetes</taxon>
        <taxon>Micrococcales</taxon>
        <taxon>Microbacteriaceae</taxon>
        <taxon>Microbacterium</taxon>
    </lineage>
</organism>
<dbReference type="GO" id="GO:0008675">
    <property type="term" value="F:2-dehydro-3-deoxy-phosphogluconate aldolase activity"/>
    <property type="evidence" value="ECO:0007669"/>
    <property type="project" value="UniProtKB-EC"/>
</dbReference>
<evidence type="ECO:0000256" key="4">
    <source>
        <dbReference type="ARBA" id="ARBA00023239"/>
    </source>
</evidence>
<dbReference type="EC" id="4.1.2.14" evidence="6"/>
<proteinExistence type="inferred from homology"/>
<comment type="similarity">
    <text evidence="2">Belongs to the KHG/KDPG aldolase family.</text>
</comment>
<dbReference type="RefSeq" id="WP_307484379.1">
    <property type="nucleotide sequence ID" value="NZ_JAUTBF010000001.1"/>
</dbReference>
<dbReference type="InterPro" id="IPR013785">
    <property type="entry name" value="Aldolase_TIM"/>
</dbReference>
<dbReference type="PANTHER" id="PTHR30246:SF1">
    <property type="entry name" value="2-DEHYDRO-3-DEOXY-6-PHOSPHOGALACTONATE ALDOLASE-RELATED"/>
    <property type="match status" value="1"/>
</dbReference>
<dbReference type="Proteomes" id="UP001226691">
    <property type="component" value="Unassembled WGS sequence"/>
</dbReference>
<comment type="caution">
    <text evidence="6">The sequence shown here is derived from an EMBL/GenBank/DDBJ whole genome shotgun (WGS) entry which is preliminary data.</text>
</comment>
<dbReference type="Pfam" id="PF01081">
    <property type="entry name" value="Aldolase"/>
    <property type="match status" value="1"/>
</dbReference>
<evidence type="ECO:0000313" key="7">
    <source>
        <dbReference type="Proteomes" id="UP001226691"/>
    </source>
</evidence>
<protein>
    <submittedName>
        <fullName evidence="6">2-dehydro-3-deoxyphosphogluconate aldolase/(4S)-4-hydroxy-2-oxoglutarate aldolase</fullName>
        <ecNumber evidence="6">4.1.2.14</ecNumber>
        <ecNumber evidence="6">4.1.3.42</ecNumber>
    </submittedName>
</protein>
<reference evidence="6 7" key="1">
    <citation type="submission" date="2023-07" db="EMBL/GenBank/DDBJ databases">
        <title>Functional and genomic diversity of the sorghum phyllosphere microbiome.</title>
        <authorList>
            <person name="Shade A."/>
        </authorList>
    </citation>
    <scope>NUCLEOTIDE SEQUENCE [LARGE SCALE GENOMIC DNA]</scope>
    <source>
        <strain evidence="6 7">SORGH_AS_1207</strain>
    </source>
</reference>
<evidence type="ECO:0000256" key="3">
    <source>
        <dbReference type="ARBA" id="ARBA00011233"/>
    </source>
</evidence>
<comment type="pathway">
    <text evidence="1">Carbohydrate acid metabolism.</text>
</comment>
<keyword evidence="4 6" id="KW-0456">Lyase</keyword>
<keyword evidence="5" id="KW-0119">Carbohydrate metabolism</keyword>
<dbReference type="InterPro" id="IPR000887">
    <property type="entry name" value="Aldlse_KDPG_KHG"/>
</dbReference>
<comment type="subunit">
    <text evidence="3">Homotrimer.</text>
</comment>
<dbReference type="PANTHER" id="PTHR30246">
    <property type="entry name" value="2-KETO-3-DEOXY-6-PHOSPHOGLUCONATE ALDOLASE"/>
    <property type="match status" value="1"/>
</dbReference>
<evidence type="ECO:0000256" key="1">
    <source>
        <dbReference type="ARBA" id="ARBA00004761"/>
    </source>
</evidence>
<sequence length="200" mass="20434">MTPSSPFRDHTVMAVLRNHSVAETVRLTHAALDLGISLIEVPIQTPDAVPALEAAIAAARERGVGCGAGTVTTREQVDLCARVGASFTVAPGLDRGVVERSREVGVPHLPGVATASEIQAAIAGGSEWVKAFPATVLTPAWFAAMTTGPFPRLNVVASGGISARNADAFLSAGATAVAVGSALEDPSQFEKLSQLVASRG</sequence>
<dbReference type="SUPFAM" id="SSF51569">
    <property type="entry name" value="Aldolase"/>
    <property type="match status" value="1"/>
</dbReference>
<evidence type="ECO:0000256" key="5">
    <source>
        <dbReference type="ARBA" id="ARBA00023277"/>
    </source>
</evidence>
<gene>
    <name evidence="6" type="ORF">QE412_002592</name>
</gene>
<accession>A0ABU0TWJ6</accession>
<dbReference type="EC" id="4.1.3.42" evidence="6"/>
<evidence type="ECO:0000313" key="6">
    <source>
        <dbReference type="EMBL" id="MDQ1124019.1"/>
    </source>
</evidence>
<name>A0ABU0TWJ6_MICTR</name>
<evidence type="ECO:0000256" key="2">
    <source>
        <dbReference type="ARBA" id="ARBA00006906"/>
    </source>
</evidence>
<dbReference type="CDD" id="cd00452">
    <property type="entry name" value="KDPG_aldolase"/>
    <property type="match status" value="1"/>
</dbReference>
<dbReference type="Gene3D" id="3.20.20.70">
    <property type="entry name" value="Aldolase class I"/>
    <property type="match status" value="1"/>
</dbReference>
<keyword evidence="7" id="KW-1185">Reference proteome</keyword>
<dbReference type="EMBL" id="JAUTBF010000001">
    <property type="protein sequence ID" value="MDQ1124019.1"/>
    <property type="molecule type" value="Genomic_DNA"/>
</dbReference>
<dbReference type="GO" id="GO:0106009">
    <property type="term" value="F:(4S)-4-hydroxy-2-oxoglutarate aldolase activity"/>
    <property type="evidence" value="ECO:0007669"/>
    <property type="project" value="UniProtKB-EC"/>
</dbReference>